<dbReference type="InterPro" id="IPR001233">
    <property type="entry name" value="RtcB"/>
</dbReference>
<dbReference type="GO" id="GO:0006396">
    <property type="term" value="P:RNA processing"/>
    <property type="evidence" value="ECO:0007669"/>
    <property type="project" value="InterPro"/>
</dbReference>
<dbReference type="Pfam" id="PF01139">
    <property type="entry name" value="RtcB"/>
    <property type="match status" value="1"/>
</dbReference>
<dbReference type="Gene3D" id="3.90.1860.10">
    <property type="entry name" value="tRNA-splicing ligase RtcB"/>
    <property type="match status" value="1"/>
</dbReference>
<evidence type="ECO:0000313" key="9">
    <source>
        <dbReference type="EMBL" id="GAG15188.1"/>
    </source>
</evidence>
<comment type="catalytic activity">
    <reaction evidence="8">
        <text>a 3'-end 3'-phospho-ribonucleotide-RNA + a 5'-end dephospho-ribonucleoside-RNA + GTP = a ribonucleotidyl-ribonucleotide-RNA + GMP + diphosphate</text>
        <dbReference type="Rhea" id="RHEA:68076"/>
        <dbReference type="Rhea" id="RHEA-COMP:10463"/>
        <dbReference type="Rhea" id="RHEA-COMP:13936"/>
        <dbReference type="Rhea" id="RHEA-COMP:17355"/>
        <dbReference type="ChEBI" id="CHEBI:33019"/>
        <dbReference type="ChEBI" id="CHEBI:37565"/>
        <dbReference type="ChEBI" id="CHEBI:58115"/>
        <dbReference type="ChEBI" id="CHEBI:83062"/>
        <dbReference type="ChEBI" id="CHEBI:138284"/>
        <dbReference type="ChEBI" id="CHEBI:173118"/>
        <dbReference type="EC" id="6.5.1.8"/>
    </reaction>
</comment>
<evidence type="ECO:0000256" key="7">
    <source>
        <dbReference type="ARBA" id="ARBA00023211"/>
    </source>
</evidence>
<protein>
    <recommendedName>
        <fullName evidence="2">3'-phosphate/5'-hydroxy nucleic acid ligase</fullName>
        <ecNumber evidence="2">6.5.1.8</ecNumber>
    </recommendedName>
</protein>
<evidence type="ECO:0000256" key="2">
    <source>
        <dbReference type="ARBA" id="ARBA00012726"/>
    </source>
</evidence>
<evidence type="ECO:0000256" key="5">
    <source>
        <dbReference type="ARBA" id="ARBA00022741"/>
    </source>
</evidence>
<evidence type="ECO:0000256" key="6">
    <source>
        <dbReference type="ARBA" id="ARBA00023134"/>
    </source>
</evidence>
<dbReference type="SUPFAM" id="SSF103365">
    <property type="entry name" value="Hypothetical protein PH1602"/>
    <property type="match status" value="1"/>
</dbReference>
<dbReference type="InterPro" id="IPR052915">
    <property type="entry name" value="RtcB-like"/>
</dbReference>
<reference evidence="9" key="1">
    <citation type="journal article" date="2014" name="Front. Microbiol.">
        <title>High frequency of phylogenetically diverse reductive dehalogenase-homologous genes in deep subseafloor sedimentary metagenomes.</title>
        <authorList>
            <person name="Kawai M."/>
            <person name="Futagami T."/>
            <person name="Toyoda A."/>
            <person name="Takaki Y."/>
            <person name="Nishi S."/>
            <person name="Hori S."/>
            <person name="Arai W."/>
            <person name="Tsubouchi T."/>
            <person name="Morono Y."/>
            <person name="Uchiyama I."/>
            <person name="Ito T."/>
            <person name="Fujiyama A."/>
            <person name="Inagaki F."/>
            <person name="Takami H."/>
        </authorList>
    </citation>
    <scope>NUCLEOTIDE SEQUENCE</scope>
    <source>
        <strain evidence="9">Expedition CK06-06</strain>
    </source>
</reference>
<dbReference type="AlphaFoldDB" id="X0VRU7"/>
<name>X0VRU7_9ZZZZ</name>
<dbReference type="PANTHER" id="PTHR43749:SF2">
    <property type="entry name" value="RNA-SPLICING LIGASE RTCB"/>
    <property type="match status" value="1"/>
</dbReference>
<evidence type="ECO:0000256" key="8">
    <source>
        <dbReference type="ARBA" id="ARBA00047746"/>
    </source>
</evidence>
<dbReference type="GO" id="GO:0042245">
    <property type="term" value="P:RNA repair"/>
    <property type="evidence" value="ECO:0007669"/>
    <property type="project" value="TreeGrafter"/>
</dbReference>
<evidence type="ECO:0000256" key="4">
    <source>
        <dbReference type="ARBA" id="ARBA00022723"/>
    </source>
</evidence>
<dbReference type="InterPro" id="IPR036025">
    <property type="entry name" value="RtcB-like_sf"/>
</dbReference>
<comment type="cofactor">
    <cofactor evidence="1">
        <name>Mn(2+)</name>
        <dbReference type="ChEBI" id="CHEBI:29035"/>
    </cofactor>
</comment>
<gene>
    <name evidence="9" type="ORF">S01H1_59705</name>
</gene>
<proteinExistence type="predicted"/>
<dbReference type="GO" id="GO:0005525">
    <property type="term" value="F:GTP binding"/>
    <property type="evidence" value="ECO:0007669"/>
    <property type="project" value="UniProtKB-KW"/>
</dbReference>
<dbReference type="GO" id="GO:0030145">
    <property type="term" value="F:manganese ion binding"/>
    <property type="evidence" value="ECO:0007669"/>
    <property type="project" value="TreeGrafter"/>
</dbReference>
<dbReference type="PANTHER" id="PTHR43749">
    <property type="entry name" value="RNA-SPLICING LIGASE RTCB"/>
    <property type="match status" value="1"/>
</dbReference>
<keyword evidence="5" id="KW-0547">Nucleotide-binding</keyword>
<feature type="non-terminal residue" evidence="9">
    <location>
        <position position="216"/>
    </location>
</feature>
<accession>X0VRU7</accession>
<keyword evidence="6" id="KW-0342">GTP-binding</keyword>
<keyword evidence="4" id="KW-0479">Metal-binding</keyword>
<keyword evidence="7" id="KW-0464">Manganese</keyword>
<evidence type="ECO:0000256" key="3">
    <source>
        <dbReference type="ARBA" id="ARBA00022598"/>
    </source>
</evidence>
<comment type="caution">
    <text evidence="9">The sequence shown here is derived from an EMBL/GenBank/DDBJ whole genome shotgun (WGS) entry which is preliminary data.</text>
</comment>
<dbReference type="EC" id="6.5.1.8" evidence="2"/>
<evidence type="ECO:0000256" key="1">
    <source>
        <dbReference type="ARBA" id="ARBA00001936"/>
    </source>
</evidence>
<dbReference type="EMBL" id="BARS01039064">
    <property type="protein sequence ID" value="GAG15188.1"/>
    <property type="molecule type" value="Genomic_DNA"/>
</dbReference>
<organism evidence="9">
    <name type="scientific">marine sediment metagenome</name>
    <dbReference type="NCBI Taxonomy" id="412755"/>
    <lineage>
        <taxon>unclassified sequences</taxon>
        <taxon>metagenomes</taxon>
        <taxon>ecological metagenomes</taxon>
    </lineage>
</organism>
<dbReference type="GO" id="GO:0170057">
    <property type="term" value="F:RNA ligase (GTP) activity"/>
    <property type="evidence" value="ECO:0007669"/>
    <property type="project" value="UniProtKB-EC"/>
</dbReference>
<keyword evidence="3" id="KW-0436">Ligase</keyword>
<sequence length="216" mass="24250">MKRVQLINAGVPEGCVREAMSSIGQVARYGKKDDLRHVSQTIKDIVAEPEKYDRSTGSQWYRLAEALLREKRVAEQFAQHDPVRFSQWGTDIDPKALHQMYNACELPIASKAAVMPDAHLGYGVPIGCVLATENTVIPNAVGVDIACRMKLTVFDIGWELFHHRTLPFRDVLLNETRFGPGCAFGPGERQHPIMDDERWKALKVLKNVRDLAASQL</sequence>
<dbReference type="GO" id="GO:0006281">
    <property type="term" value="P:DNA repair"/>
    <property type="evidence" value="ECO:0007669"/>
    <property type="project" value="TreeGrafter"/>
</dbReference>
<dbReference type="GO" id="GO:0003909">
    <property type="term" value="F:DNA ligase activity"/>
    <property type="evidence" value="ECO:0007669"/>
    <property type="project" value="TreeGrafter"/>
</dbReference>